<evidence type="ECO:0000256" key="6">
    <source>
        <dbReference type="ARBA" id="ARBA00023014"/>
    </source>
</evidence>
<sequence length="244" mass="27705">MFRSVQGEGPNTGRPSVFLRLGVCNLSCAWCDTPYTWLFSQDKLNEVNKRAAEHGKSTPFNTTFKKHDELRRLPVADAFDELTNLADGVKAIVITGGEPLLHKKPLLHLLPRFIREGYEIEFETNGTVSPDGLPAAVHLNVSPKLSNSLMRNETRLNFQVLQQCMRFRSSVLKFVVDGPSDLDEINDIVQKLGVHPNRVYLMPQGTNSETIRKRGRWLVDVCIEHGFQYTHRVHVELWGDKRGV</sequence>
<evidence type="ECO:0000256" key="1">
    <source>
        <dbReference type="ARBA" id="ARBA00022485"/>
    </source>
</evidence>
<evidence type="ECO:0000259" key="8">
    <source>
        <dbReference type="PROSITE" id="PS51918"/>
    </source>
</evidence>
<keyword evidence="1" id="KW-0004">4Fe-4S</keyword>
<feature type="domain" description="Radical SAM core" evidence="8">
    <location>
        <begin position="11"/>
        <end position="240"/>
    </location>
</feature>
<dbReference type="GO" id="GO:0046872">
    <property type="term" value="F:metal ion binding"/>
    <property type="evidence" value="ECO:0007669"/>
    <property type="project" value="UniProtKB-KW"/>
</dbReference>
<evidence type="ECO:0000313" key="9">
    <source>
        <dbReference type="EMBL" id="PXF50176.1"/>
    </source>
</evidence>
<proteinExistence type="inferred from homology"/>
<dbReference type="GO" id="GO:0016829">
    <property type="term" value="F:lyase activity"/>
    <property type="evidence" value="ECO:0007669"/>
    <property type="project" value="UniProtKB-KW"/>
</dbReference>
<dbReference type="OrthoDB" id="5015at2759"/>
<dbReference type="InterPro" id="IPR024924">
    <property type="entry name" value="7-CO-7-deazaguanine_synth-like"/>
</dbReference>
<dbReference type="InterPro" id="IPR007197">
    <property type="entry name" value="rSAM"/>
</dbReference>
<dbReference type="Pfam" id="PF04055">
    <property type="entry name" value="Radical_SAM"/>
    <property type="match status" value="1"/>
</dbReference>
<dbReference type="InterPro" id="IPR058240">
    <property type="entry name" value="rSAM_sf"/>
</dbReference>
<evidence type="ECO:0000256" key="2">
    <source>
        <dbReference type="ARBA" id="ARBA00022691"/>
    </source>
</evidence>
<keyword evidence="5" id="KW-0408">Iron</keyword>
<keyword evidence="2" id="KW-0949">S-adenosyl-L-methionine</keyword>
<keyword evidence="4" id="KW-0460">Magnesium</keyword>
<evidence type="ECO:0000256" key="7">
    <source>
        <dbReference type="ARBA" id="ARBA00023239"/>
    </source>
</evidence>
<organism evidence="9 10">
    <name type="scientific">Gracilariopsis chorda</name>
    <dbReference type="NCBI Taxonomy" id="448386"/>
    <lineage>
        <taxon>Eukaryota</taxon>
        <taxon>Rhodophyta</taxon>
        <taxon>Florideophyceae</taxon>
        <taxon>Rhodymeniophycidae</taxon>
        <taxon>Gracilariales</taxon>
        <taxon>Gracilariaceae</taxon>
        <taxon>Gracilariopsis</taxon>
    </lineage>
</organism>
<protein>
    <submittedName>
        <fullName evidence="9">7-carboxy-7-deazaguanine synthase</fullName>
    </submittedName>
</protein>
<dbReference type="PIRSF" id="PIRSF000370">
    <property type="entry name" value="QueE"/>
    <property type="match status" value="1"/>
</dbReference>
<dbReference type="PANTHER" id="PTHR42836:SF1">
    <property type="entry name" value="7-CARBOXY-7-DEAZAGUANINE SYNTHASE"/>
    <property type="match status" value="1"/>
</dbReference>
<dbReference type="SUPFAM" id="SSF102114">
    <property type="entry name" value="Radical SAM enzymes"/>
    <property type="match status" value="1"/>
</dbReference>
<dbReference type="SFLD" id="SFLDS00029">
    <property type="entry name" value="Radical_SAM"/>
    <property type="match status" value="1"/>
</dbReference>
<keyword evidence="7" id="KW-0456">Lyase</keyword>
<reference evidence="9 10" key="1">
    <citation type="journal article" date="2018" name="Mol. Biol. Evol.">
        <title>Analysis of the draft genome of the red seaweed Gracilariopsis chorda provides insights into genome size evolution in Rhodophyta.</title>
        <authorList>
            <person name="Lee J."/>
            <person name="Yang E.C."/>
            <person name="Graf L."/>
            <person name="Yang J.H."/>
            <person name="Qiu H."/>
            <person name="Zel Zion U."/>
            <person name="Chan C.X."/>
            <person name="Stephens T.G."/>
            <person name="Weber A.P.M."/>
            <person name="Boo G.H."/>
            <person name="Boo S.M."/>
            <person name="Kim K.M."/>
            <person name="Shin Y."/>
            <person name="Jung M."/>
            <person name="Lee S.J."/>
            <person name="Yim H.S."/>
            <person name="Lee J.H."/>
            <person name="Bhattacharya D."/>
            <person name="Yoon H.S."/>
        </authorList>
    </citation>
    <scope>NUCLEOTIDE SEQUENCE [LARGE SCALE GENOMIC DNA]</scope>
    <source>
        <strain evidence="9 10">SKKU-2015</strain>
        <tissue evidence="9">Whole body</tissue>
    </source>
</reference>
<comment type="caution">
    <text evidence="9">The sequence shown here is derived from an EMBL/GenBank/DDBJ whole genome shotgun (WGS) entry which is preliminary data.</text>
</comment>
<dbReference type="EMBL" id="NBIV01000001">
    <property type="protein sequence ID" value="PXF50176.1"/>
    <property type="molecule type" value="Genomic_DNA"/>
</dbReference>
<keyword evidence="10" id="KW-1185">Reference proteome</keyword>
<evidence type="ECO:0000313" key="10">
    <source>
        <dbReference type="Proteomes" id="UP000247409"/>
    </source>
</evidence>
<dbReference type="Proteomes" id="UP000247409">
    <property type="component" value="Unassembled WGS sequence"/>
</dbReference>
<evidence type="ECO:0000256" key="3">
    <source>
        <dbReference type="ARBA" id="ARBA00022723"/>
    </source>
</evidence>
<gene>
    <name evidence="9" type="ORF">BWQ96_00336</name>
</gene>
<evidence type="ECO:0000256" key="5">
    <source>
        <dbReference type="ARBA" id="ARBA00023004"/>
    </source>
</evidence>
<dbReference type="PROSITE" id="PS51918">
    <property type="entry name" value="RADICAL_SAM"/>
    <property type="match status" value="1"/>
</dbReference>
<dbReference type="AlphaFoldDB" id="A0A2V3J6X3"/>
<dbReference type="InterPro" id="IPR013785">
    <property type="entry name" value="Aldolase_TIM"/>
</dbReference>
<evidence type="ECO:0000256" key="4">
    <source>
        <dbReference type="ARBA" id="ARBA00022842"/>
    </source>
</evidence>
<keyword evidence="6" id="KW-0411">Iron-sulfur</keyword>
<keyword evidence="3" id="KW-0479">Metal-binding</keyword>
<dbReference type="PANTHER" id="PTHR42836">
    <property type="entry name" value="7-CARBOXY-7-DEAZAGUANINE SYNTHASE"/>
    <property type="match status" value="1"/>
</dbReference>
<accession>A0A2V3J6X3</accession>
<dbReference type="GO" id="GO:0051539">
    <property type="term" value="F:4 iron, 4 sulfur cluster binding"/>
    <property type="evidence" value="ECO:0007669"/>
    <property type="project" value="UniProtKB-KW"/>
</dbReference>
<name>A0A2V3J6X3_9FLOR</name>
<dbReference type="HAMAP" id="MF_00917">
    <property type="entry name" value="QueE"/>
    <property type="match status" value="1"/>
</dbReference>
<dbReference type="Gene3D" id="3.20.20.70">
    <property type="entry name" value="Aldolase class I"/>
    <property type="match status" value="1"/>
</dbReference>